<accession>A0ABP9SAA4</accession>
<dbReference type="Gene3D" id="3.40.50.720">
    <property type="entry name" value="NAD(P)-binding Rossmann-like Domain"/>
    <property type="match status" value="1"/>
</dbReference>
<dbReference type="RefSeq" id="WP_345634429.1">
    <property type="nucleotide sequence ID" value="NZ_BAABJQ010000019.1"/>
</dbReference>
<dbReference type="PANTHER" id="PTHR43103:SF5">
    <property type="entry name" value="4-EPIMERASE, PUTATIVE (AFU_ORTHOLOGUE AFUA_7G00360)-RELATED"/>
    <property type="match status" value="1"/>
</dbReference>
<sequence>MNQHAPARQPGPLPRRVLVTGASGGIGRPTVGHLLAHGIAVTAVAVDESAPWPSPVRYLTLDATDEIAMGQAMDGCDAVVHLAALAHPSLGTPLRVFGNNVISTFTVLALAARHGIGRVVIASSINASGVNLNPHQPLPAYFPLDEQLPADLADAYSLSKQVDELSAATAARAWGTDVVALRFPLVKTRDQLHAIRAEVTRDPVSMVRTGWAYLTDHDAARAVLAALRAPLSGAHVVGLSAADTLLPRPTEELLDAYAPTVPRRRGFVGHEALVDTARAQQVLGFTPRQSVHEPVAAAHAGRHPGRDD</sequence>
<evidence type="ECO:0000313" key="6">
    <source>
        <dbReference type="EMBL" id="GAA5193396.1"/>
    </source>
</evidence>
<feature type="domain" description="NAD-dependent epimerase/dehydratase" evidence="5">
    <location>
        <begin position="17"/>
        <end position="187"/>
    </location>
</feature>
<dbReference type="InterPro" id="IPR001509">
    <property type="entry name" value="Epimerase_deHydtase"/>
</dbReference>
<dbReference type="PANTHER" id="PTHR43103">
    <property type="entry name" value="NUCLEOSIDE-DIPHOSPHATE-SUGAR EPIMERASE"/>
    <property type="match status" value="1"/>
</dbReference>
<keyword evidence="7" id="KW-1185">Reference proteome</keyword>
<dbReference type="Pfam" id="PF01370">
    <property type="entry name" value="Epimerase"/>
    <property type="match status" value="1"/>
</dbReference>
<evidence type="ECO:0000256" key="2">
    <source>
        <dbReference type="ARBA" id="ARBA00023002"/>
    </source>
</evidence>
<keyword evidence="3" id="KW-0520">NAD</keyword>
<gene>
    <name evidence="6" type="ORF">GCM10023322_55310</name>
</gene>
<name>A0ABP9SAA4_9ACTN</name>
<reference evidence="7" key="1">
    <citation type="journal article" date="2019" name="Int. J. Syst. Evol. Microbiol.">
        <title>The Global Catalogue of Microorganisms (GCM) 10K type strain sequencing project: providing services to taxonomists for standard genome sequencing and annotation.</title>
        <authorList>
            <consortium name="The Broad Institute Genomics Platform"/>
            <consortium name="The Broad Institute Genome Sequencing Center for Infectious Disease"/>
            <person name="Wu L."/>
            <person name="Ma J."/>
        </authorList>
    </citation>
    <scope>NUCLEOTIDE SEQUENCE [LARGE SCALE GENOMIC DNA]</scope>
    <source>
        <strain evidence="7">JCM 18304</strain>
    </source>
</reference>
<comment type="similarity">
    <text evidence="1">Belongs to the NAD(P)-dependent epimerase/dehydratase family.</text>
</comment>
<feature type="region of interest" description="Disordered" evidence="4">
    <location>
        <begin position="288"/>
        <end position="308"/>
    </location>
</feature>
<dbReference type="InterPro" id="IPR036291">
    <property type="entry name" value="NAD(P)-bd_dom_sf"/>
</dbReference>
<evidence type="ECO:0000256" key="3">
    <source>
        <dbReference type="ARBA" id="ARBA00023027"/>
    </source>
</evidence>
<proteinExistence type="inferred from homology"/>
<dbReference type="SUPFAM" id="SSF51735">
    <property type="entry name" value="NAD(P)-binding Rossmann-fold domains"/>
    <property type="match status" value="1"/>
</dbReference>
<evidence type="ECO:0000313" key="7">
    <source>
        <dbReference type="Proteomes" id="UP001501570"/>
    </source>
</evidence>
<dbReference type="EMBL" id="BAABJQ010000019">
    <property type="protein sequence ID" value="GAA5193396.1"/>
    <property type="molecule type" value="Genomic_DNA"/>
</dbReference>
<comment type="caution">
    <text evidence="6">The sequence shown here is derived from an EMBL/GenBank/DDBJ whole genome shotgun (WGS) entry which is preliminary data.</text>
</comment>
<evidence type="ECO:0000256" key="1">
    <source>
        <dbReference type="ARBA" id="ARBA00007637"/>
    </source>
</evidence>
<protein>
    <submittedName>
        <fullName evidence="6">NAD(P)-dependent oxidoreductase</fullName>
    </submittedName>
</protein>
<keyword evidence="2" id="KW-0560">Oxidoreductase</keyword>
<organism evidence="6 7">
    <name type="scientific">Rugosimonospora acidiphila</name>
    <dbReference type="NCBI Taxonomy" id="556531"/>
    <lineage>
        <taxon>Bacteria</taxon>
        <taxon>Bacillati</taxon>
        <taxon>Actinomycetota</taxon>
        <taxon>Actinomycetes</taxon>
        <taxon>Micromonosporales</taxon>
        <taxon>Micromonosporaceae</taxon>
        <taxon>Rugosimonospora</taxon>
    </lineage>
</organism>
<dbReference type="Proteomes" id="UP001501570">
    <property type="component" value="Unassembled WGS sequence"/>
</dbReference>
<evidence type="ECO:0000259" key="5">
    <source>
        <dbReference type="Pfam" id="PF01370"/>
    </source>
</evidence>
<evidence type="ECO:0000256" key="4">
    <source>
        <dbReference type="SAM" id="MobiDB-lite"/>
    </source>
</evidence>